<evidence type="ECO:0000256" key="1">
    <source>
        <dbReference type="ARBA" id="ARBA00001936"/>
    </source>
</evidence>
<organism evidence="16 17">
    <name type="scientific">Aspergillus steynii IBT 23096</name>
    <dbReference type="NCBI Taxonomy" id="1392250"/>
    <lineage>
        <taxon>Eukaryota</taxon>
        <taxon>Fungi</taxon>
        <taxon>Dikarya</taxon>
        <taxon>Ascomycota</taxon>
        <taxon>Pezizomycotina</taxon>
        <taxon>Eurotiomycetes</taxon>
        <taxon>Eurotiomycetidae</taxon>
        <taxon>Eurotiales</taxon>
        <taxon>Aspergillaceae</taxon>
        <taxon>Aspergillus</taxon>
        <taxon>Aspergillus subgen. Circumdati</taxon>
    </lineage>
</organism>
<dbReference type="InterPro" id="IPR000086">
    <property type="entry name" value="NUDIX_hydrolase_dom"/>
</dbReference>
<feature type="compositionally biased region" description="Low complexity" evidence="14">
    <location>
        <begin position="779"/>
        <end position="795"/>
    </location>
</feature>
<evidence type="ECO:0000256" key="8">
    <source>
        <dbReference type="ARBA" id="ARBA00022884"/>
    </source>
</evidence>
<evidence type="ECO:0000256" key="9">
    <source>
        <dbReference type="ARBA" id="ARBA00022946"/>
    </source>
</evidence>
<comment type="cofactor">
    <cofactor evidence="1">
        <name>Mn(2+)</name>
        <dbReference type="ChEBI" id="CHEBI:29035"/>
    </cofactor>
</comment>
<dbReference type="Pfam" id="PF00293">
    <property type="entry name" value="NUDIX"/>
    <property type="match status" value="1"/>
</dbReference>
<evidence type="ECO:0000256" key="14">
    <source>
        <dbReference type="SAM" id="MobiDB-lite"/>
    </source>
</evidence>
<dbReference type="GO" id="GO:0005759">
    <property type="term" value="C:mitochondrial matrix"/>
    <property type="evidence" value="ECO:0007669"/>
    <property type="project" value="UniProtKB-SubCell"/>
</dbReference>
<evidence type="ECO:0000256" key="5">
    <source>
        <dbReference type="ARBA" id="ARBA00022490"/>
    </source>
</evidence>
<evidence type="ECO:0000256" key="12">
    <source>
        <dbReference type="ARBA" id="ARBA00093447"/>
    </source>
</evidence>
<dbReference type="Gene3D" id="3.90.79.10">
    <property type="entry name" value="Nucleoside Triphosphate Pyrophosphohydrolase"/>
    <property type="match status" value="1"/>
</dbReference>
<keyword evidence="6" id="KW-0479">Metal-binding</keyword>
<dbReference type="RefSeq" id="XP_024699688.1">
    <property type="nucleotide sequence ID" value="XM_024845985.1"/>
</dbReference>
<feature type="compositionally biased region" description="Polar residues" evidence="14">
    <location>
        <begin position="482"/>
        <end position="496"/>
    </location>
</feature>
<dbReference type="InterPro" id="IPR036189">
    <property type="entry name" value="DCP2_BoxA_sf"/>
</dbReference>
<dbReference type="InterPro" id="IPR007722">
    <property type="entry name" value="DCP2_BoxA"/>
</dbReference>
<evidence type="ECO:0000313" key="17">
    <source>
        <dbReference type="Proteomes" id="UP000234275"/>
    </source>
</evidence>
<feature type="compositionally biased region" description="Pro residues" evidence="14">
    <location>
        <begin position="406"/>
        <end position="424"/>
    </location>
</feature>
<dbReference type="CDD" id="cd03672">
    <property type="entry name" value="NUDIX_Dcp2p_Nudt20"/>
    <property type="match status" value="1"/>
</dbReference>
<evidence type="ECO:0000259" key="15">
    <source>
        <dbReference type="PROSITE" id="PS51462"/>
    </source>
</evidence>
<dbReference type="GO" id="GO:0140933">
    <property type="term" value="F:5'-(N(7)-methylguanosine 5'-triphospho)-[mRNA] hydrolase activity"/>
    <property type="evidence" value="ECO:0007669"/>
    <property type="project" value="InterPro"/>
</dbReference>
<evidence type="ECO:0000256" key="3">
    <source>
        <dbReference type="ARBA" id="ARBA00004496"/>
    </source>
</evidence>
<dbReference type="AlphaFoldDB" id="A0A2I2FUZ1"/>
<dbReference type="STRING" id="1392250.A0A2I2FUZ1"/>
<protein>
    <recommendedName>
        <fullName evidence="13">Iron-sulfur cluster assembly factor IBA57 homolog, mitochondrial</fullName>
    </recommendedName>
</protein>
<dbReference type="Pfam" id="PF25455">
    <property type="entry name" value="Beta-barrel_CAF17_C"/>
    <property type="match status" value="1"/>
</dbReference>
<dbReference type="GO" id="GO:0000932">
    <property type="term" value="C:P-body"/>
    <property type="evidence" value="ECO:0007669"/>
    <property type="project" value="TreeGrafter"/>
</dbReference>
<dbReference type="Pfam" id="PF05026">
    <property type="entry name" value="DCP2"/>
    <property type="match status" value="1"/>
</dbReference>
<dbReference type="InterPro" id="IPR027266">
    <property type="entry name" value="TrmE/GcvT-like"/>
</dbReference>
<gene>
    <name evidence="16" type="ORF">P170DRAFT_392625</name>
</gene>
<evidence type="ECO:0000256" key="7">
    <source>
        <dbReference type="ARBA" id="ARBA00022801"/>
    </source>
</evidence>
<feature type="region of interest" description="Disordered" evidence="14">
    <location>
        <begin position="402"/>
        <end position="746"/>
    </location>
</feature>
<dbReference type="FunFam" id="1.10.10.1050:FF:000003">
    <property type="entry name" value="Decapping enzyme Dcp2, putative"/>
    <property type="match status" value="1"/>
</dbReference>
<comment type="similarity">
    <text evidence="12">Belongs to the GcvT family. CAF17/IBA57 subfamily.</text>
</comment>
<proteinExistence type="inferred from homology"/>
<accession>A0A2I2FUZ1</accession>
<feature type="compositionally biased region" description="Basic and acidic residues" evidence="14">
    <location>
        <begin position="1227"/>
        <end position="1239"/>
    </location>
</feature>
<comment type="subcellular location">
    <subcellularLocation>
        <location evidence="3">Cytoplasm</location>
    </subcellularLocation>
    <subcellularLocation>
        <location evidence="2">Mitochondrion matrix</location>
    </subcellularLocation>
</comment>
<feature type="compositionally biased region" description="Polar residues" evidence="14">
    <location>
        <begin position="830"/>
        <end position="839"/>
    </location>
</feature>
<keyword evidence="5" id="KW-0963">Cytoplasm</keyword>
<dbReference type="InterPro" id="IPR057460">
    <property type="entry name" value="CAF17_C"/>
</dbReference>
<feature type="compositionally biased region" description="Low complexity" evidence="14">
    <location>
        <begin position="606"/>
        <end position="623"/>
    </location>
</feature>
<dbReference type="FunFam" id="3.30.1360.120:FF:000028">
    <property type="entry name" value="Putative transferase caf17, mitochondrial"/>
    <property type="match status" value="1"/>
</dbReference>
<dbReference type="VEuPathDB" id="FungiDB:P170DRAFT_392625"/>
<dbReference type="Gene3D" id="1.10.10.1050">
    <property type="entry name" value="Dcp2, box A domain"/>
    <property type="match status" value="1"/>
</dbReference>
<dbReference type="SMART" id="SM01125">
    <property type="entry name" value="DCP2"/>
    <property type="match status" value="1"/>
</dbReference>
<dbReference type="GeneID" id="36553684"/>
<keyword evidence="11" id="KW-0464">Manganese</keyword>
<feature type="compositionally biased region" description="Polar residues" evidence="14">
    <location>
        <begin position="721"/>
        <end position="731"/>
    </location>
</feature>
<evidence type="ECO:0000256" key="2">
    <source>
        <dbReference type="ARBA" id="ARBA00004305"/>
    </source>
</evidence>
<evidence type="ECO:0000256" key="13">
    <source>
        <dbReference type="ARBA" id="ARBA00093637"/>
    </source>
</evidence>
<feature type="region of interest" description="Disordered" evidence="14">
    <location>
        <begin position="350"/>
        <end position="389"/>
    </location>
</feature>
<dbReference type="InterPro" id="IPR015797">
    <property type="entry name" value="NUDIX_hydrolase-like_dom_sf"/>
</dbReference>
<keyword evidence="10" id="KW-0496">Mitochondrion</keyword>
<dbReference type="GO" id="GO:0030145">
    <property type="term" value="F:manganese ion binding"/>
    <property type="evidence" value="ECO:0007669"/>
    <property type="project" value="InterPro"/>
</dbReference>
<dbReference type="NCBIfam" id="TIGR03317">
    <property type="entry name" value="ygfZ_signature"/>
    <property type="match status" value="1"/>
</dbReference>
<dbReference type="GO" id="GO:0003723">
    <property type="term" value="F:RNA binding"/>
    <property type="evidence" value="ECO:0007669"/>
    <property type="project" value="UniProtKB-KW"/>
</dbReference>
<evidence type="ECO:0000256" key="4">
    <source>
        <dbReference type="ARBA" id="ARBA00005279"/>
    </source>
</evidence>
<dbReference type="PROSITE" id="PS51462">
    <property type="entry name" value="NUDIX"/>
    <property type="match status" value="1"/>
</dbReference>
<dbReference type="InterPro" id="IPR020084">
    <property type="entry name" value="NUDIX_hydrolase_CS"/>
</dbReference>
<keyword evidence="17" id="KW-1185">Reference proteome</keyword>
<dbReference type="FunFam" id="3.90.79.10:FF:000003">
    <property type="entry name" value="M7GpppN-mRNA hydrolase isoform 2"/>
    <property type="match status" value="1"/>
</dbReference>
<keyword evidence="9" id="KW-0809">Transit peptide</keyword>
<evidence type="ECO:0000313" key="16">
    <source>
        <dbReference type="EMBL" id="PLB44386.1"/>
    </source>
</evidence>
<evidence type="ECO:0000256" key="10">
    <source>
        <dbReference type="ARBA" id="ARBA00023128"/>
    </source>
</evidence>
<evidence type="ECO:0000256" key="6">
    <source>
        <dbReference type="ARBA" id="ARBA00022723"/>
    </source>
</evidence>
<keyword evidence="7" id="KW-0378">Hydrolase</keyword>
<name>A0A2I2FUZ1_9EURO</name>
<feature type="region of interest" description="Disordered" evidence="14">
    <location>
        <begin position="776"/>
        <end position="800"/>
    </location>
</feature>
<dbReference type="GO" id="GO:0000290">
    <property type="term" value="P:deadenylation-dependent decapping of nuclear-transcribed mRNA"/>
    <property type="evidence" value="ECO:0007669"/>
    <property type="project" value="InterPro"/>
</dbReference>
<dbReference type="EMBL" id="MSFO01000009">
    <property type="protein sequence ID" value="PLB44386.1"/>
    <property type="molecule type" value="Genomic_DNA"/>
</dbReference>
<dbReference type="PANTHER" id="PTHR23114">
    <property type="entry name" value="M7GPPPN-MRNA HYDROLASE"/>
    <property type="match status" value="1"/>
</dbReference>
<dbReference type="InterPro" id="IPR017703">
    <property type="entry name" value="YgfZ/GCV_T_CS"/>
</dbReference>
<dbReference type="SUPFAM" id="SSF140586">
    <property type="entry name" value="Dcp2 domain-like"/>
    <property type="match status" value="1"/>
</dbReference>
<evidence type="ECO:0000256" key="11">
    <source>
        <dbReference type="ARBA" id="ARBA00023211"/>
    </source>
</evidence>
<dbReference type="Gene3D" id="3.30.1360.120">
    <property type="entry name" value="Probable tRNA modification gtpase trme, domain 1"/>
    <property type="match status" value="1"/>
</dbReference>
<feature type="domain" description="Nudix hydrolase" evidence="15">
    <location>
        <begin position="95"/>
        <end position="227"/>
    </location>
</feature>
<reference evidence="16 17" key="1">
    <citation type="submission" date="2016-12" db="EMBL/GenBank/DDBJ databases">
        <title>The genomes of Aspergillus section Nigri reveals drivers in fungal speciation.</title>
        <authorList>
            <consortium name="DOE Joint Genome Institute"/>
            <person name="Vesth T.C."/>
            <person name="Nybo J."/>
            <person name="Theobald S."/>
            <person name="Brandl J."/>
            <person name="Frisvad J.C."/>
            <person name="Nielsen K.F."/>
            <person name="Lyhne E.K."/>
            <person name="Kogle M.E."/>
            <person name="Kuo A."/>
            <person name="Riley R."/>
            <person name="Clum A."/>
            <person name="Nolan M."/>
            <person name="Lipzen A."/>
            <person name="Salamov A."/>
            <person name="Henrissat B."/>
            <person name="Wiebenga A."/>
            <person name="De Vries R.P."/>
            <person name="Grigoriev I.V."/>
            <person name="Mortensen U.H."/>
            <person name="Andersen M.R."/>
            <person name="Baker S.E."/>
        </authorList>
    </citation>
    <scope>NUCLEOTIDE SEQUENCE [LARGE SCALE GENOMIC DNA]</scope>
    <source>
        <strain evidence="16 17">IBT 23096</strain>
    </source>
</reference>
<dbReference type="GO" id="GO:0000184">
    <property type="term" value="P:nuclear-transcribed mRNA catabolic process, nonsense-mediated decay"/>
    <property type="evidence" value="ECO:0007669"/>
    <property type="project" value="InterPro"/>
</dbReference>
<comment type="caution">
    <text evidence="16">The sequence shown here is derived from an EMBL/GenBank/DDBJ whole genome shotgun (WGS) entry which is preliminary data.</text>
</comment>
<feature type="compositionally biased region" description="Basic and acidic residues" evidence="14">
    <location>
        <begin position="681"/>
        <end position="691"/>
    </location>
</feature>
<sequence>MTETNMKLEDWLDDLCVRFIINLPREELESVERICFQVEEAQWFYEDFIRPLDPALPSLSLKAFALRIFQHCPLMSQWSHYHHITAFSEFLAYKTRVPVRGAILLNSDMDEVVLVKGWKKGANWSFPRGKINKDEKDLDCAIREVYEETGYDVHEAGLVKDEKDVKFIEITMREQHMRLYVFRDVPRDAHFEPRTRKEISKIEWYKLSELPTLKRSKQQDQGFAVANANKFYMVAPFMHPLKKWIAQQKRLDPKTHVSTKQALQVEAEMSMDESLAAHNVMTPDQAPVEMAAPSTLPEVTSPQDASVHLKRLLNINAAAVSQDPASLVQPPQASGPDPSKSNALLELLRSGSSRGPAPQASSSYEQTSPPHVTAGAAPSQRQPYPAAPLFPGFPQDQYHGLDKLPPHIPTPPQHGPIPHLPPGAAPQMNPRVPPGVIPQGFSMSPRGPLPGRQEIPDFAHRPHPAQHYPEAGHASAPYQRTGDPQFSQQAQPTHVQGATVPHASKLPPPKLTSHSLALLNVFKDEKTRTPKTPKATLASTSETAPLGGRKSSQHQDQLLSLLKGSPGAPVAPAPAAPDPVELSAHSVSPSRKQILQRPRDNNRPQSPATHARSPAPAPSAYAPKQTPKKAQNGSNRKTNKERKSQNLSSPITILPRPQSAKKDHTPTSVAATQSSRNSSRSRPDQKTRTPEPSKPFQPQILRRSDNLDNILPVRTKGTPDPEQSGSGQESKLQGDYERRPSQNPSQRETLLSLFGKAGASPGSSPAEQLNIQTAVPKTSGSSPVVSPLSPLNQPPGTTTHPGAANLDINASRVATVCARCLSRGRLFSTTAPSRASQKNDALPASPPTTGYSRLTNRGLISISGVDSTTFLQGLITQNMLVTNDPNRATRHTGSYTAFLNSHGRILNDAFLYPLPETGASASEDPAWLIEVDKNEVPSLMKHLKKHKLRAKLKLRALDDGERTVWSSWKEHTEPRWAAYNLESPASSPFSASSPVAGCVDTRAPGFGSRIITPGAEDLRAHLPDETHVAGEEVDLGSYTVRRMLHGVAEGQAEIIRESALPMESNMDMSRAIDFRKGCYVGQELTIRTHHTGVVRKRILPVQLYAADQDAVETGEFPVYDPSVQLPLPPSGSNISKVSARRGRSAGKFLGGVGNIGLALCRLEMMTDIALTGEGTQYTPGQEFKVSWTGEQESTDAQESGEVKLKAIVPSWTREFIFSGGVRSSHSNRGDEGHRARDFVEQLGEEEEARRHE</sequence>
<feature type="region of interest" description="Disordered" evidence="14">
    <location>
        <begin position="323"/>
        <end position="342"/>
    </location>
</feature>
<dbReference type="PANTHER" id="PTHR23114:SF17">
    <property type="entry name" value="M7GPPPN-MRNA HYDROLASE"/>
    <property type="match status" value="1"/>
</dbReference>
<feature type="region of interest" description="Disordered" evidence="14">
    <location>
        <begin position="1220"/>
        <end position="1252"/>
    </location>
</feature>
<dbReference type="InterPro" id="IPR044099">
    <property type="entry name" value="Dcp2_NUDIX"/>
</dbReference>
<dbReference type="OrthoDB" id="18996at2759"/>
<dbReference type="SUPFAM" id="SSF103025">
    <property type="entry name" value="Folate-binding domain"/>
    <property type="match status" value="1"/>
</dbReference>
<dbReference type="PROSITE" id="PS00893">
    <property type="entry name" value="NUDIX_BOX"/>
    <property type="match status" value="1"/>
</dbReference>
<dbReference type="Proteomes" id="UP000234275">
    <property type="component" value="Unassembled WGS sequence"/>
</dbReference>
<feature type="compositionally biased region" description="Polar residues" evidence="14">
    <location>
        <begin position="359"/>
        <end position="370"/>
    </location>
</feature>
<comment type="similarity">
    <text evidence="4">Belongs to the Nudix hydrolase family. DCP2 subfamily.</text>
</comment>
<dbReference type="SUPFAM" id="SSF55811">
    <property type="entry name" value="Nudix"/>
    <property type="match status" value="1"/>
</dbReference>
<feature type="region of interest" description="Disordered" evidence="14">
    <location>
        <begin position="830"/>
        <end position="850"/>
    </location>
</feature>
<keyword evidence="8" id="KW-0694">RNA-binding</keyword>
<feature type="compositionally biased region" description="Polar residues" evidence="14">
    <location>
        <begin position="666"/>
        <end position="680"/>
    </location>
</feature>